<dbReference type="Proteomes" id="UP000245461">
    <property type="component" value="Unassembled WGS sequence"/>
</dbReference>
<dbReference type="Pfam" id="PF01380">
    <property type="entry name" value="SIS"/>
    <property type="match status" value="1"/>
</dbReference>
<gene>
    <name evidence="2" type="ORF">DKG74_20020</name>
</gene>
<feature type="domain" description="HTH rpiR-type" evidence="1">
    <location>
        <begin position="19"/>
        <end position="95"/>
    </location>
</feature>
<name>A0A317DUQ8_9PROT</name>
<evidence type="ECO:0000313" key="2">
    <source>
        <dbReference type="EMBL" id="PWR18132.1"/>
    </source>
</evidence>
<protein>
    <submittedName>
        <fullName evidence="2">SIS domain-containing protein</fullName>
    </submittedName>
</protein>
<dbReference type="Gene3D" id="3.40.50.10490">
    <property type="entry name" value="Glucose-6-phosphate isomerase like protein, domain 1"/>
    <property type="match status" value="1"/>
</dbReference>
<dbReference type="PANTHER" id="PTHR30514:SF18">
    <property type="entry name" value="RPIR-FAMILY TRANSCRIPTIONAL REGULATOR"/>
    <property type="match status" value="1"/>
</dbReference>
<dbReference type="EMBL" id="QGLE01000017">
    <property type="protein sequence ID" value="PWR18132.1"/>
    <property type="molecule type" value="Genomic_DNA"/>
</dbReference>
<dbReference type="OrthoDB" id="3574600at2"/>
<dbReference type="SUPFAM" id="SSF46689">
    <property type="entry name" value="Homeodomain-like"/>
    <property type="match status" value="1"/>
</dbReference>
<proteinExistence type="predicted"/>
<dbReference type="GO" id="GO:0003700">
    <property type="term" value="F:DNA-binding transcription factor activity"/>
    <property type="evidence" value="ECO:0007669"/>
    <property type="project" value="InterPro"/>
</dbReference>
<reference evidence="2 3" key="1">
    <citation type="submission" date="2018-05" db="EMBL/GenBank/DDBJ databases">
        <title>Zavarzinia sp. HR-AS.</title>
        <authorList>
            <person name="Lee Y."/>
            <person name="Jeon C.O."/>
        </authorList>
    </citation>
    <scope>NUCLEOTIDE SEQUENCE [LARGE SCALE GENOMIC DNA]</scope>
    <source>
        <strain evidence="2 3">HR-AS</strain>
    </source>
</reference>
<dbReference type="InterPro" id="IPR009057">
    <property type="entry name" value="Homeodomain-like_sf"/>
</dbReference>
<sequence length="300" mass="32256">MEDGNMTKAAPARRRPAHETVLDRIHRSMPSLTPREARAAGHLAATYPIAGLGSMGAFARGAGVSPQSVLRLLAKLGFPGYGAFQAALKHEVAMGLPSPLDRLTATSKGSRVHDFLDRFAARAAENVASTFAQLSRADFERAARLLAEPKRRLQLVGGRFTQTLAHLMALHLDIIRGNVLRPDAQALAWADRLADIGRQDIVVVYDIRRYQPDLVRFAAAAAEQGAEVILMTDSLSAPAAAHARITLAAEIGMEGTWDSAAALLTLGEALIARVSELAQPRLKARLARIETLRAKLRGDG</sequence>
<dbReference type="PANTHER" id="PTHR30514">
    <property type="entry name" value="GLUCOKINASE"/>
    <property type="match status" value="1"/>
</dbReference>
<comment type="caution">
    <text evidence="2">The sequence shown here is derived from an EMBL/GenBank/DDBJ whole genome shotgun (WGS) entry which is preliminary data.</text>
</comment>
<dbReference type="InterPro" id="IPR036388">
    <property type="entry name" value="WH-like_DNA-bd_sf"/>
</dbReference>
<dbReference type="InterPro" id="IPR046348">
    <property type="entry name" value="SIS_dom_sf"/>
</dbReference>
<accession>A0A317DUQ8</accession>
<dbReference type="GO" id="GO:0003677">
    <property type="term" value="F:DNA binding"/>
    <property type="evidence" value="ECO:0007669"/>
    <property type="project" value="InterPro"/>
</dbReference>
<evidence type="ECO:0000259" key="1">
    <source>
        <dbReference type="PROSITE" id="PS51071"/>
    </source>
</evidence>
<dbReference type="AlphaFoldDB" id="A0A317DUQ8"/>
<dbReference type="PROSITE" id="PS51071">
    <property type="entry name" value="HTH_RPIR"/>
    <property type="match status" value="1"/>
</dbReference>
<dbReference type="InterPro" id="IPR000281">
    <property type="entry name" value="HTH_RpiR"/>
</dbReference>
<dbReference type="InterPro" id="IPR047640">
    <property type="entry name" value="RpiR-like"/>
</dbReference>
<dbReference type="Gene3D" id="1.10.10.10">
    <property type="entry name" value="Winged helix-like DNA-binding domain superfamily/Winged helix DNA-binding domain"/>
    <property type="match status" value="1"/>
</dbReference>
<evidence type="ECO:0000313" key="3">
    <source>
        <dbReference type="Proteomes" id="UP000245461"/>
    </source>
</evidence>
<organism evidence="2 3">
    <name type="scientific">Zavarzinia aquatilis</name>
    <dbReference type="NCBI Taxonomy" id="2211142"/>
    <lineage>
        <taxon>Bacteria</taxon>
        <taxon>Pseudomonadati</taxon>
        <taxon>Pseudomonadota</taxon>
        <taxon>Alphaproteobacteria</taxon>
        <taxon>Rhodospirillales</taxon>
        <taxon>Zavarziniaceae</taxon>
        <taxon>Zavarzinia</taxon>
    </lineage>
</organism>
<dbReference type="SUPFAM" id="SSF53697">
    <property type="entry name" value="SIS domain"/>
    <property type="match status" value="1"/>
</dbReference>
<dbReference type="GO" id="GO:0097367">
    <property type="term" value="F:carbohydrate derivative binding"/>
    <property type="evidence" value="ECO:0007669"/>
    <property type="project" value="InterPro"/>
</dbReference>
<dbReference type="InterPro" id="IPR001347">
    <property type="entry name" value="SIS_dom"/>
</dbReference>
<keyword evidence="3" id="KW-1185">Reference proteome</keyword>
<dbReference type="GO" id="GO:1901135">
    <property type="term" value="P:carbohydrate derivative metabolic process"/>
    <property type="evidence" value="ECO:0007669"/>
    <property type="project" value="InterPro"/>
</dbReference>